<keyword evidence="4 10" id="KW-0963">Cytoplasm</keyword>
<dbReference type="InterPro" id="IPR022634">
    <property type="entry name" value="DNA_polIII_beta_N"/>
</dbReference>
<evidence type="ECO:0000313" key="14">
    <source>
        <dbReference type="EMBL" id="AZQ62120.1"/>
    </source>
</evidence>
<dbReference type="SUPFAM" id="SSF55979">
    <property type="entry name" value="DNA clamp"/>
    <property type="match status" value="3"/>
</dbReference>
<dbReference type="SMART" id="SM00480">
    <property type="entry name" value="POL3Bc"/>
    <property type="match status" value="1"/>
</dbReference>
<dbReference type="Pfam" id="PF00712">
    <property type="entry name" value="DNA_pol3_beta"/>
    <property type="match status" value="1"/>
</dbReference>
<dbReference type="Pfam" id="PF02767">
    <property type="entry name" value="DNA_pol3_beta_2"/>
    <property type="match status" value="1"/>
</dbReference>
<dbReference type="InterPro" id="IPR022637">
    <property type="entry name" value="DNA_polIII_beta_cen"/>
</dbReference>
<dbReference type="Pfam" id="PF02768">
    <property type="entry name" value="DNA_pol3_beta_3"/>
    <property type="match status" value="1"/>
</dbReference>
<dbReference type="CDD" id="cd00140">
    <property type="entry name" value="beta_clamp"/>
    <property type="match status" value="1"/>
</dbReference>
<keyword evidence="9" id="KW-0238">DNA-binding</keyword>
<dbReference type="NCBIfam" id="TIGR00663">
    <property type="entry name" value="dnan"/>
    <property type="match status" value="1"/>
</dbReference>
<comment type="subunit">
    <text evidence="10">Forms a ring-shaped head-to-tail homodimer around DNA.</text>
</comment>
<evidence type="ECO:0000256" key="6">
    <source>
        <dbReference type="ARBA" id="ARBA00022695"/>
    </source>
</evidence>
<gene>
    <name evidence="14" type="primary">dnaN</name>
    <name evidence="14" type="ORF">EI427_07680</name>
</gene>
<evidence type="ECO:0000256" key="3">
    <source>
        <dbReference type="ARBA" id="ARBA00021035"/>
    </source>
</evidence>
<reference evidence="14 15" key="1">
    <citation type="submission" date="2018-12" db="EMBL/GenBank/DDBJ databases">
        <title>Flammeovirga pectinis sp. nov., isolated from the gut of the Korean scallop, Patinopecten yessoensis.</title>
        <authorList>
            <person name="Bae J.-W."/>
            <person name="Jeong Y.-S."/>
            <person name="Kang W."/>
        </authorList>
    </citation>
    <scope>NUCLEOTIDE SEQUENCE [LARGE SCALE GENOMIC DNA]</scope>
    <source>
        <strain evidence="14 15">L12M1</strain>
    </source>
</reference>
<evidence type="ECO:0000256" key="8">
    <source>
        <dbReference type="ARBA" id="ARBA00022932"/>
    </source>
</evidence>
<dbReference type="PIRSF" id="PIRSF000804">
    <property type="entry name" value="DNA_pol_III_b"/>
    <property type="match status" value="1"/>
</dbReference>
<evidence type="ECO:0000259" key="11">
    <source>
        <dbReference type="Pfam" id="PF00712"/>
    </source>
</evidence>
<dbReference type="PANTHER" id="PTHR30478:SF0">
    <property type="entry name" value="BETA SLIDING CLAMP"/>
    <property type="match status" value="1"/>
</dbReference>
<dbReference type="InterPro" id="IPR046938">
    <property type="entry name" value="DNA_clamp_sf"/>
</dbReference>
<evidence type="ECO:0000256" key="1">
    <source>
        <dbReference type="ARBA" id="ARBA00004496"/>
    </source>
</evidence>
<dbReference type="Proteomes" id="UP000267268">
    <property type="component" value="Chromosome 1"/>
</dbReference>
<keyword evidence="6 10" id="KW-0548">Nucleotidyltransferase</keyword>
<keyword evidence="5 10" id="KW-0808">Transferase</keyword>
<dbReference type="PANTHER" id="PTHR30478">
    <property type="entry name" value="DNA POLYMERASE III SUBUNIT BETA"/>
    <property type="match status" value="1"/>
</dbReference>
<dbReference type="InterPro" id="IPR001001">
    <property type="entry name" value="DNA_polIII_beta"/>
</dbReference>
<dbReference type="EMBL" id="CP034562">
    <property type="protein sequence ID" value="AZQ62120.1"/>
    <property type="molecule type" value="Genomic_DNA"/>
</dbReference>
<dbReference type="RefSeq" id="WP_126613339.1">
    <property type="nucleotide sequence ID" value="NZ_CP034562.1"/>
</dbReference>
<evidence type="ECO:0000256" key="4">
    <source>
        <dbReference type="ARBA" id="ARBA00022490"/>
    </source>
</evidence>
<evidence type="ECO:0000256" key="7">
    <source>
        <dbReference type="ARBA" id="ARBA00022705"/>
    </source>
</evidence>
<evidence type="ECO:0000259" key="12">
    <source>
        <dbReference type="Pfam" id="PF02767"/>
    </source>
</evidence>
<comment type="function">
    <text evidence="10">Confers DNA tethering and processivity to DNA polymerases and other proteins. Acts as a clamp, forming a ring around DNA (a reaction catalyzed by the clamp-loading complex) which diffuses in an ATP-independent manner freely and bidirectionally along dsDNA. Initially characterized for its ability to contact the catalytic subunit of DNA polymerase III (Pol III), a complex, multichain enzyme responsible for most of the replicative synthesis in bacteria; Pol III exhibits 3'-5' exonuclease proofreading activity. The beta chain is required for initiation of replication as well as for processivity of DNA replication.</text>
</comment>
<keyword evidence="7 10" id="KW-0235">DNA replication</keyword>
<name>A0A3Q9FP59_9BACT</name>
<organism evidence="14 15">
    <name type="scientific">Flammeovirga pectinis</name>
    <dbReference type="NCBI Taxonomy" id="2494373"/>
    <lineage>
        <taxon>Bacteria</taxon>
        <taxon>Pseudomonadati</taxon>
        <taxon>Bacteroidota</taxon>
        <taxon>Cytophagia</taxon>
        <taxon>Cytophagales</taxon>
        <taxon>Flammeovirgaceae</taxon>
        <taxon>Flammeovirga</taxon>
    </lineage>
</organism>
<evidence type="ECO:0000259" key="13">
    <source>
        <dbReference type="Pfam" id="PF02768"/>
    </source>
</evidence>
<evidence type="ECO:0000313" key="15">
    <source>
        <dbReference type="Proteomes" id="UP000267268"/>
    </source>
</evidence>
<dbReference type="Gene3D" id="3.10.150.10">
    <property type="entry name" value="DNA Polymerase III, subunit A, domain 2"/>
    <property type="match status" value="1"/>
</dbReference>
<feature type="domain" description="DNA polymerase III beta sliding clamp C-terminal" evidence="13">
    <location>
        <begin position="247"/>
        <end position="368"/>
    </location>
</feature>
<keyword evidence="15" id="KW-1185">Reference proteome</keyword>
<evidence type="ECO:0000256" key="9">
    <source>
        <dbReference type="ARBA" id="ARBA00023125"/>
    </source>
</evidence>
<dbReference type="GO" id="GO:0003887">
    <property type="term" value="F:DNA-directed DNA polymerase activity"/>
    <property type="evidence" value="ECO:0007669"/>
    <property type="project" value="UniProtKB-UniRule"/>
</dbReference>
<dbReference type="GO" id="GO:0005737">
    <property type="term" value="C:cytoplasm"/>
    <property type="evidence" value="ECO:0007669"/>
    <property type="project" value="UniProtKB-SubCell"/>
</dbReference>
<evidence type="ECO:0000256" key="10">
    <source>
        <dbReference type="PIRNR" id="PIRNR000804"/>
    </source>
</evidence>
<dbReference type="KEGG" id="fll:EI427_07680"/>
<sequence>MKFTASTSTILKQIQMLNGVIPNNPTMPILENFLFEIQGGLLKITASDMQTTIISEVNVEANADGNVAIPAKMLTDTLKNLPEQPVTFSIDFETYTIEISSDNGRYKLAGENAEDYPSNPDFDMSNSLSMTSEILGDAIGYTLFATSSDDMKPNMNGVFFNLSEEHSDFVATDSHRLVRYRRHDIAVTGMMSPIIMGKKALTQLKNILPSESSDVTLEFNEQYAIFSFGSMKLISRLIDERFPDYENVIPLNNTNLVTLDRQALLGCLKRIVIYANKTTNQVRFKVQDNELFVSAEDLDFSNEAKERLFCEHDGEDLEIGFNAKFLIEILNNISSDRITLRLSEPGMAGLIVPEEQPENEDVLMLVMPIMLHNFSY</sequence>
<comment type="subcellular location">
    <subcellularLocation>
        <location evidence="1 10">Cytoplasm</location>
    </subcellularLocation>
</comment>
<accession>A0A3Q9FP59</accession>
<feature type="domain" description="DNA polymerase III beta sliding clamp central" evidence="12">
    <location>
        <begin position="132"/>
        <end position="244"/>
    </location>
</feature>
<proteinExistence type="inferred from homology"/>
<dbReference type="InterPro" id="IPR022635">
    <property type="entry name" value="DNA_polIII_beta_C"/>
</dbReference>
<feature type="domain" description="DNA polymerase III beta sliding clamp N-terminal" evidence="11">
    <location>
        <begin position="1"/>
        <end position="118"/>
    </location>
</feature>
<dbReference type="OrthoDB" id="8421503at2"/>
<keyword evidence="8 10" id="KW-0239">DNA-directed DNA polymerase</keyword>
<dbReference type="GO" id="GO:0006271">
    <property type="term" value="P:DNA strand elongation involved in DNA replication"/>
    <property type="evidence" value="ECO:0007669"/>
    <property type="project" value="TreeGrafter"/>
</dbReference>
<protein>
    <recommendedName>
        <fullName evidence="3 10">Beta sliding clamp</fullName>
    </recommendedName>
</protein>
<dbReference type="GO" id="GO:0003677">
    <property type="term" value="F:DNA binding"/>
    <property type="evidence" value="ECO:0007669"/>
    <property type="project" value="UniProtKB-UniRule"/>
</dbReference>
<dbReference type="GO" id="GO:0009360">
    <property type="term" value="C:DNA polymerase III complex"/>
    <property type="evidence" value="ECO:0007669"/>
    <property type="project" value="InterPro"/>
</dbReference>
<dbReference type="GO" id="GO:0008408">
    <property type="term" value="F:3'-5' exonuclease activity"/>
    <property type="evidence" value="ECO:0007669"/>
    <property type="project" value="InterPro"/>
</dbReference>
<dbReference type="AlphaFoldDB" id="A0A3Q9FP59"/>
<evidence type="ECO:0000256" key="2">
    <source>
        <dbReference type="ARBA" id="ARBA00010752"/>
    </source>
</evidence>
<dbReference type="Gene3D" id="3.70.10.10">
    <property type="match status" value="1"/>
</dbReference>
<comment type="similarity">
    <text evidence="2 10">Belongs to the beta sliding clamp family.</text>
</comment>
<evidence type="ECO:0000256" key="5">
    <source>
        <dbReference type="ARBA" id="ARBA00022679"/>
    </source>
</evidence>